<dbReference type="SUPFAM" id="SSF50978">
    <property type="entry name" value="WD40 repeat-like"/>
    <property type="match status" value="1"/>
</dbReference>
<evidence type="ECO:0000256" key="1">
    <source>
        <dbReference type="PROSITE-ProRule" id="PRU00221"/>
    </source>
</evidence>
<dbReference type="PANTHER" id="PTHR46947">
    <property type="entry name" value="WD REPEAT-CONTAINING PROTEIN 73"/>
    <property type="match status" value="1"/>
</dbReference>
<feature type="region of interest" description="Disordered" evidence="2">
    <location>
        <begin position="249"/>
        <end position="277"/>
    </location>
</feature>
<dbReference type="InterPro" id="IPR001680">
    <property type="entry name" value="WD40_rpt"/>
</dbReference>
<dbReference type="Proteomes" id="UP000694558">
    <property type="component" value="Chromosome 16"/>
</dbReference>
<proteinExistence type="predicted"/>
<dbReference type="PROSITE" id="PS50082">
    <property type="entry name" value="WD_REPEATS_2"/>
    <property type="match status" value="1"/>
</dbReference>
<feature type="repeat" description="WD" evidence="1">
    <location>
        <begin position="383"/>
        <end position="409"/>
    </location>
</feature>
<sequence>MKRDDWSGVSGEDRVSQSEARWEKLKHNRLRCGIDGEMEEANVEDILDDWFIESLKTYKDLHVYQLEHPTQVIEWTSGKTVCVAGYGSSKNEVLELRLPLKLFANENKGLCAERDFKVVHGGFADGPVRCLRHVPGTRCIVTSDGLSSNLQVWDLGGDDSDVIRRTGSVKGRTTASEGVSRIAARPSSRPHILHGALSGDIQLTELTSGKTLYKLETDSADPLSSLQFVGDSVFLAGCRNGNIYVADTRTSSAPQLSPPPASSGESEPWWTDASAGPDPSSCRVIRLSLSGEAAVSDLRNPGAIVSRARLDVQTHCRCSSTDDVGLSLAPALDCIAVSGQFSVQIYDTSVWRPEPQDALPLFEHRGHEVSSRQSDEGSVPALVTSHVWHPDRPRTLLSAAADGSVHVWDWVDRSAADAPAPGAK</sequence>
<accession>A0A8D3B665</accession>
<reference evidence="3" key="1">
    <citation type="submission" date="2023-05" db="EMBL/GenBank/DDBJ databases">
        <title>High-quality long-read genome of Scophthalmus maximus.</title>
        <authorList>
            <person name="Lien S."/>
            <person name="Martinez P."/>
        </authorList>
    </citation>
    <scope>NUCLEOTIDE SEQUENCE [LARGE SCALE GENOMIC DNA]</scope>
</reference>
<dbReference type="AlphaFoldDB" id="A0A8D3B665"/>
<evidence type="ECO:0000313" key="4">
    <source>
        <dbReference type="Proteomes" id="UP000694558"/>
    </source>
</evidence>
<dbReference type="SMART" id="SM00320">
    <property type="entry name" value="WD40"/>
    <property type="match status" value="3"/>
</dbReference>
<organism evidence="3 4">
    <name type="scientific">Scophthalmus maximus</name>
    <name type="common">Turbot</name>
    <name type="synonym">Psetta maxima</name>
    <dbReference type="NCBI Taxonomy" id="52904"/>
    <lineage>
        <taxon>Eukaryota</taxon>
        <taxon>Metazoa</taxon>
        <taxon>Chordata</taxon>
        <taxon>Craniata</taxon>
        <taxon>Vertebrata</taxon>
        <taxon>Euteleostomi</taxon>
        <taxon>Actinopterygii</taxon>
        <taxon>Neopterygii</taxon>
        <taxon>Teleostei</taxon>
        <taxon>Neoteleostei</taxon>
        <taxon>Acanthomorphata</taxon>
        <taxon>Carangaria</taxon>
        <taxon>Pleuronectiformes</taxon>
        <taxon>Pleuronectoidei</taxon>
        <taxon>Scophthalmidae</taxon>
        <taxon>Scophthalmus</taxon>
    </lineage>
</organism>
<dbReference type="GO" id="GO:0000922">
    <property type="term" value="C:spindle pole"/>
    <property type="evidence" value="ECO:0007669"/>
    <property type="project" value="TreeGrafter"/>
</dbReference>
<dbReference type="Ensembl" id="ENSSMAT00000029476.2">
    <property type="protein sequence ID" value="ENSSMAP00000029116.2"/>
    <property type="gene ID" value="ENSSMAG00000017838.2"/>
</dbReference>
<evidence type="ECO:0000256" key="2">
    <source>
        <dbReference type="SAM" id="MobiDB-lite"/>
    </source>
</evidence>
<protein>
    <recommendedName>
        <fullName evidence="5">WD repeat-containing protein 73</fullName>
    </recommendedName>
</protein>
<evidence type="ECO:0000313" key="3">
    <source>
        <dbReference type="Ensembl" id="ENSSMAP00000029116.2"/>
    </source>
</evidence>
<dbReference type="PANTHER" id="PTHR46947:SF1">
    <property type="entry name" value="WD REPEAT-CONTAINING PROTEIN 73"/>
    <property type="match status" value="1"/>
</dbReference>
<keyword evidence="1" id="KW-0853">WD repeat</keyword>
<dbReference type="Gene3D" id="2.130.10.10">
    <property type="entry name" value="YVTN repeat-like/Quinoprotein amine dehydrogenase"/>
    <property type="match status" value="1"/>
</dbReference>
<dbReference type="InterPro" id="IPR015943">
    <property type="entry name" value="WD40/YVTN_repeat-like_dom_sf"/>
</dbReference>
<dbReference type="InterPro" id="IPR036322">
    <property type="entry name" value="WD40_repeat_dom_sf"/>
</dbReference>
<reference evidence="3" key="2">
    <citation type="submission" date="2025-08" db="UniProtKB">
        <authorList>
            <consortium name="Ensembl"/>
        </authorList>
    </citation>
    <scope>IDENTIFICATION</scope>
</reference>
<gene>
    <name evidence="3" type="primary">wdr73</name>
</gene>
<dbReference type="InterPro" id="IPR042795">
    <property type="entry name" value="Wdr73"/>
</dbReference>
<dbReference type="GO" id="GO:0005829">
    <property type="term" value="C:cytosol"/>
    <property type="evidence" value="ECO:0007669"/>
    <property type="project" value="TreeGrafter"/>
</dbReference>
<evidence type="ECO:0008006" key="5">
    <source>
        <dbReference type="Google" id="ProtNLM"/>
    </source>
</evidence>
<dbReference type="GO" id="GO:0031122">
    <property type="term" value="P:cytoplasmic microtubule organization"/>
    <property type="evidence" value="ECO:0007669"/>
    <property type="project" value="TreeGrafter"/>
</dbReference>
<name>A0A8D3B665_SCOMX</name>
<dbReference type="Pfam" id="PF00400">
    <property type="entry name" value="WD40"/>
    <property type="match status" value="1"/>
</dbReference>
<dbReference type="GeneTree" id="ENSGT00390000015701"/>